<dbReference type="RefSeq" id="WP_011749838.1">
    <property type="nucleotide sequence ID" value="NC_008687.1"/>
</dbReference>
<evidence type="ECO:0000313" key="4">
    <source>
        <dbReference type="Proteomes" id="UP000000361"/>
    </source>
</evidence>
<evidence type="ECO:0000259" key="2">
    <source>
        <dbReference type="Pfam" id="PF13472"/>
    </source>
</evidence>
<reference evidence="4" key="1">
    <citation type="submission" date="2006-12" db="EMBL/GenBank/DDBJ databases">
        <title>Complete sequence of chromosome 2 of Paracoccus denitrificans PD1222.</title>
        <authorList>
            <person name="Copeland A."/>
            <person name="Lucas S."/>
            <person name="Lapidus A."/>
            <person name="Barry K."/>
            <person name="Detter J.C."/>
            <person name="Glavina del Rio T."/>
            <person name="Hammon N."/>
            <person name="Israni S."/>
            <person name="Dalin E."/>
            <person name="Tice H."/>
            <person name="Pitluck S."/>
            <person name="Munk A.C."/>
            <person name="Brettin T."/>
            <person name="Bruce D."/>
            <person name="Han C."/>
            <person name="Tapia R."/>
            <person name="Gilna P."/>
            <person name="Schmutz J."/>
            <person name="Larimer F."/>
            <person name="Land M."/>
            <person name="Hauser L."/>
            <person name="Kyrpides N."/>
            <person name="Lykidis A."/>
            <person name="Spiro S."/>
            <person name="Richardson D.J."/>
            <person name="Moir J.W.B."/>
            <person name="Ferguson S.J."/>
            <person name="van Spanning R.J.M."/>
            <person name="Richardson P."/>
        </authorList>
    </citation>
    <scope>NUCLEOTIDE SEQUENCE [LARGE SCALE GENOMIC DNA]</scope>
    <source>
        <strain evidence="4">Pd 1222</strain>
    </source>
</reference>
<dbReference type="AlphaFoldDB" id="A1B825"/>
<dbReference type="SUPFAM" id="SSF52266">
    <property type="entry name" value="SGNH hydrolase"/>
    <property type="match status" value="1"/>
</dbReference>
<dbReference type="eggNOG" id="COG2755">
    <property type="taxonomic scope" value="Bacteria"/>
</dbReference>
<evidence type="ECO:0000313" key="3">
    <source>
        <dbReference type="EMBL" id="ABL71669.1"/>
    </source>
</evidence>
<protein>
    <recommendedName>
        <fullName evidence="2">SGNH hydrolase-type esterase domain-containing protein</fullName>
    </recommendedName>
</protein>
<proteinExistence type="predicted"/>
<dbReference type="Gene3D" id="3.40.50.1110">
    <property type="entry name" value="SGNH hydrolase"/>
    <property type="match status" value="1"/>
</dbReference>
<feature type="domain" description="SGNH hydrolase-type esterase" evidence="2">
    <location>
        <begin position="162"/>
        <end position="341"/>
    </location>
</feature>
<dbReference type="KEGG" id="pde:Pden_3602"/>
<sequence length="685" mass="73604">MPESFEEKVNRVLRDHEGFTGDGRGGVGDLPVGDRSTARKPIDKRGLRELFLAPVGYAALAEAAADRAALYDGFWIDSIPDLRVDTSLSYSGDGAVSVGGFVVTRDMGAVFRVLSSSATRPHLVTAGGVKLEVAYWPRDDRGALAEIGVRAQNGQAVYLAGYGDSTVVGTDSTETYNNWPNRLGSILRAMTGNESVTVYNCGDNGKRVSDWWAWDNLAAKITTPYPNTQYVLTCWGTNDIKYDGLPDWNPALFKSRYAAHINQIRLAGMVPIMVTPWPVSAAPMRPLATYQGELLNAVRELADELMVDLIDTNAMLKNWQRDRTDQYRVGDQQSDGVHYTDVPHILIAGYMARLIYQHRVIDVRHGSRLGPQDAKFSADVTVAYNRNMSNAWGFSAQLTAAAAVPMAAEIWVWSDRARKAVYVSPDRSVVSGGNPAFAYVGLAGTGTDAGVEIGFGNAGVTTTERPAENHIYVNELPFGLSRLRFRASGAGTVEFGGWLIVDQFDPVSVSAYSIASERQLFLPEFADSRPEVVPKAGAITNLALIGNIPVGWGVVIGTQYVYANDSNTGPSRRKMSIVALRASSGADILRVLSGASAGVFAATSIKTSGSGSWAGQITIHCTTDGSGNADIQVRADGAIIARHTNGGTDPFMSPYGRMGGLYRDNTLVSDPGGRQAVATLIPMPT</sequence>
<dbReference type="GeneID" id="93453250"/>
<dbReference type="CDD" id="cd00229">
    <property type="entry name" value="SGNH_hydrolase"/>
    <property type="match status" value="1"/>
</dbReference>
<accession>A1B825</accession>
<dbReference type="OrthoDB" id="7876859at2"/>
<feature type="region of interest" description="Disordered" evidence="1">
    <location>
        <begin position="19"/>
        <end position="38"/>
    </location>
</feature>
<dbReference type="STRING" id="318586.Pden_3602"/>
<name>A1B825_PARDP</name>
<dbReference type="Pfam" id="PF13472">
    <property type="entry name" value="Lipase_GDSL_2"/>
    <property type="match status" value="1"/>
</dbReference>
<organism evidence="3 4">
    <name type="scientific">Paracoccus denitrificans (strain Pd 1222)</name>
    <dbReference type="NCBI Taxonomy" id="318586"/>
    <lineage>
        <taxon>Bacteria</taxon>
        <taxon>Pseudomonadati</taxon>
        <taxon>Pseudomonadota</taxon>
        <taxon>Alphaproteobacteria</taxon>
        <taxon>Rhodobacterales</taxon>
        <taxon>Paracoccaceae</taxon>
        <taxon>Paracoccus</taxon>
    </lineage>
</organism>
<evidence type="ECO:0000256" key="1">
    <source>
        <dbReference type="SAM" id="MobiDB-lite"/>
    </source>
</evidence>
<dbReference type="EnsemblBacteria" id="ABL71669">
    <property type="protein sequence ID" value="ABL71669"/>
    <property type="gene ID" value="Pden_3602"/>
</dbReference>
<dbReference type="Proteomes" id="UP000000361">
    <property type="component" value="Chromosome 2"/>
</dbReference>
<dbReference type="GO" id="GO:0016788">
    <property type="term" value="F:hydrolase activity, acting on ester bonds"/>
    <property type="evidence" value="ECO:0007669"/>
    <property type="project" value="UniProtKB-ARBA"/>
</dbReference>
<dbReference type="HOGENOM" id="CLU_401614_0_0_5"/>
<dbReference type="InterPro" id="IPR036514">
    <property type="entry name" value="SGNH_hydro_sf"/>
</dbReference>
<gene>
    <name evidence="3" type="ordered locus">Pden_3602</name>
</gene>
<dbReference type="EMBL" id="CP000490">
    <property type="protein sequence ID" value="ABL71669.1"/>
    <property type="molecule type" value="Genomic_DNA"/>
</dbReference>
<dbReference type="InterPro" id="IPR013830">
    <property type="entry name" value="SGNH_hydro"/>
</dbReference>
<keyword evidence="4" id="KW-1185">Reference proteome</keyword>